<dbReference type="SUPFAM" id="SSF102114">
    <property type="entry name" value="Radical SAM enzymes"/>
    <property type="match status" value="1"/>
</dbReference>
<dbReference type="Gene3D" id="3.20.20.70">
    <property type="entry name" value="Aldolase class I"/>
    <property type="match status" value="1"/>
</dbReference>
<evidence type="ECO:0000313" key="8">
    <source>
        <dbReference type="Proteomes" id="UP000094056"/>
    </source>
</evidence>
<keyword evidence="4" id="KW-0408">Iron</keyword>
<dbReference type="Proteomes" id="UP000094056">
    <property type="component" value="Unassembled WGS sequence"/>
</dbReference>
<evidence type="ECO:0000256" key="4">
    <source>
        <dbReference type="ARBA" id="ARBA00023004"/>
    </source>
</evidence>
<dbReference type="GO" id="GO:0046872">
    <property type="term" value="F:metal ion binding"/>
    <property type="evidence" value="ECO:0007669"/>
    <property type="project" value="UniProtKB-KW"/>
</dbReference>
<reference evidence="7 8" key="1">
    <citation type="submission" date="2016-07" db="EMBL/GenBank/DDBJ databases">
        <title>Draft genome of Scalindua rubra, obtained from a brine-seawater interface in the Red Sea, sheds light on salt adaptation in anammox bacteria.</title>
        <authorList>
            <person name="Speth D.R."/>
            <person name="Lagkouvardos I."/>
            <person name="Wang Y."/>
            <person name="Qian P.-Y."/>
            <person name="Dutilh B.E."/>
            <person name="Jetten M.S."/>
        </authorList>
    </citation>
    <scope>NUCLEOTIDE SEQUENCE [LARGE SCALE GENOMIC DNA]</scope>
    <source>
        <strain evidence="7">BSI-1</strain>
    </source>
</reference>
<dbReference type="InterPro" id="IPR007197">
    <property type="entry name" value="rSAM"/>
</dbReference>
<proteinExistence type="predicted"/>
<dbReference type="InterPro" id="IPR058240">
    <property type="entry name" value="rSAM_sf"/>
</dbReference>
<dbReference type="InterPro" id="IPR013785">
    <property type="entry name" value="Aldolase_TIM"/>
</dbReference>
<dbReference type="PANTHER" id="PTHR11228:SF7">
    <property type="entry name" value="PQQA PEPTIDE CYCLASE"/>
    <property type="match status" value="1"/>
</dbReference>
<dbReference type="GO" id="GO:0003824">
    <property type="term" value="F:catalytic activity"/>
    <property type="evidence" value="ECO:0007669"/>
    <property type="project" value="InterPro"/>
</dbReference>
<protein>
    <submittedName>
        <fullName evidence="7">Putative oxidoreductase</fullName>
    </submittedName>
</protein>
<dbReference type="GO" id="GO:0051536">
    <property type="term" value="F:iron-sulfur cluster binding"/>
    <property type="evidence" value="ECO:0007669"/>
    <property type="project" value="UniProtKB-KW"/>
</dbReference>
<evidence type="ECO:0000313" key="7">
    <source>
        <dbReference type="EMBL" id="ODS33897.1"/>
    </source>
</evidence>
<evidence type="ECO:0000256" key="1">
    <source>
        <dbReference type="ARBA" id="ARBA00001966"/>
    </source>
</evidence>
<evidence type="ECO:0000256" key="5">
    <source>
        <dbReference type="ARBA" id="ARBA00023014"/>
    </source>
</evidence>
<name>A0A1E3XE33_9BACT</name>
<feature type="domain" description="Radical SAM core" evidence="6">
    <location>
        <begin position="1"/>
        <end position="89"/>
    </location>
</feature>
<dbReference type="PROSITE" id="PS51918">
    <property type="entry name" value="RADICAL_SAM"/>
    <property type="match status" value="1"/>
</dbReference>
<evidence type="ECO:0000256" key="2">
    <source>
        <dbReference type="ARBA" id="ARBA00022691"/>
    </source>
</evidence>
<sequence length="89" mass="9941">MTPEDYKKVVKEAMQLGATTFGLEGGEPFVTKDWDKIIEACRPKYNQVIISTNGYIIDDKKAKRCAELGVDTINFSMDSGIPELHAMNN</sequence>
<evidence type="ECO:0000256" key="3">
    <source>
        <dbReference type="ARBA" id="ARBA00022723"/>
    </source>
</evidence>
<comment type="caution">
    <text evidence="7">The sequence shown here is derived from an EMBL/GenBank/DDBJ whole genome shotgun (WGS) entry which is preliminary data.</text>
</comment>
<organism evidence="7 8">
    <name type="scientific">Candidatus Scalindua rubra</name>
    <dbReference type="NCBI Taxonomy" id="1872076"/>
    <lineage>
        <taxon>Bacteria</taxon>
        <taxon>Pseudomonadati</taxon>
        <taxon>Planctomycetota</taxon>
        <taxon>Candidatus Brocadiia</taxon>
        <taxon>Candidatus Brocadiales</taxon>
        <taxon>Candidatus Scalinduaceae</taxon>
        <taxon>Candidatus Scalindua</taxon>
    </lineage>
</organism>
<dbReference type="PANTHER" id="PTHR11228">
    <property type="entry name" value="RADICAL SAM DOMAIN PROTEIN"/>
    <property type="match status" value="1"/>
</dbReference>
<dbReference type="AlphaFoldDB" id="A0A1E3XE33"/>
<gene>
    <name evidence="7" type="ORF">SCARUB_00968</name>
</gene>
<dbReference type="EMBL" id="MAYW01000017">
    <property type="protein sequence ID" value="ODS33897.1"/>
    <property type="molecule type" value="Genomic_DNA"/>
</dbReference>
<evidence type="ECO:0000259" key="6">
    <source>
        <dbReference type="PROSITE" id="PS51918"/>
    </source>
</evidence>
<keyword evidence="3" id="KW-0479">Metal-binding</keyword>
<keyword evidence="2" id="KW-0949">S-adenosyl-L-methionine</keyword>
<dbReference type="Pfam" id="PF04055">
    <property type="entry name" value="Radical_SAM"/>
    <property type="match status" value="1"/>
</dbReference>
<keyword evidence="5" id="KW-0411">Iron-sulfur</keyword>
<dbReference type="InterPro" id="IPR050377">
    <property type="entry name" value="Radical_SAM_PqqE_MftC-like"/>
</dbReference>
<accession>A0A1E3XE33</accession>
<dbReference type="CDD" id="cd01335">
    <property type="entry name" value="Radical_SAM"/>
    <property type="match status" value="1"/>
</dbReference>
<comment type="cofactor">
    <cofactor evidence="1">
        <name>[4Fe-4S] cluster</name>
        <dbReference type="ChEBI" id="CHEBI:49883"/>
    </cofactor>
</comment>